<dbReference type="SUPFAM" id="SSF48452">
    <property type="entry name" value="TPR-like"/>
    <property type="match status" value="2"/>
</dbReference>
<reference evidence="5 6" key="1">
    <citation type="submission" date="2017-06" db="EMBL/GenBank/DDBJ databases">
        <authorList>
            <person name="Kim H.J."/>
            <person name="Triplett B.A."/>
        </authorList>
    </citation>
    <scope>NUCLEOTIDE SEQUENCE [LARGE SCALE GENOMIC DNA]</scope>
    <source>
        <strain evidence="5 6">DSM 29150</strain>
    </source>
</reference>
<dbReference type="InterPro" id="IPR011990">
    <property type="entry name" value="TPR-like_helical_dom_sf"/>
</dbReference>
<accession>A0A238WDW2</accession>
<keyword evidence="2 3" id="KW-0802">TPR repeat</keyword>
<evidence type="ECO:0000256" key="4">
    <source>
        <dbReference type="SAM" id="SignalP"/>
    </source>
</evidence>
<dbReference type="RefSeq" id="WP_089380784.1">
    <property type="nucleotide sequence ID" value="NZ_FZNT01000003.1"/>
</dbReference>
<dbReference type="InterPro" id="IPR019734">
    <property type="entry name" value="TPR_rpt"/>
</dbReference>
<protein>
    <submittedName>
        <fullName evidence="5">Tetratricopeptide repeat-containing protein</fullName>
    </submittedName>
</protein>
<keyword evidence="6" id="KW-1185">Reference proteome</keyword>
<dbReference type="SMART" id="SM00028">
    <property type="entry name" value="TPR"/>
    <property type="match status" value="3"/>
</dbReference>
<keyword evidence="1" id="KW-0677">Repeat</keyword>
<dbReference type="AlphaFoldDB" id="A0A238WDW2"/>
<keyword evidence="4" id="KW-0732">Signal</keyword>
<evidence type="ECO:0000256" key="2">
    <source>
        <dbReference type="ARBA" id="ARBA00022803"/>
    </source>
</evidence>
<proteinExistence type="predicted"/>
<feature type="signal peptide" evidence="4">
    <location>
        <begin position="1"/>
        <end position="19"/>
    </location>
</feature>
<dbReference type="Proteomes" id="UP000198384">
    <property type="component" value="Unassembled WGS sequence"/>
</dbReference>
<evidence type="ECO:0000256" key="3">
    <source>
        <dbReference type="PROSITE-ProRule" id="PRU00339"/>
    </source>
</evidence>
<dbReference type="InterPro" id="IPR051685">
    <property type="entry name" value="Ycf3/AcsC/BcsC/TPR_MFPF"/>
</dbReference>
<name>A0A238WDW2_9FLAO</name>
<dbReference type="PROSITE" id="PS50293">
    <property type="entry name" value="TPR_REGION"/>
    <property type="match status" value="1"/>
</dbReference>
<sequence length="424" mass="48050">MKKQLLILSAFLISMTVFGQKNEVKAAEKALKANDFASALAQVNKAEGMLSGADQKTTAKVYYIKALATYKNGAKPIDLKAVSAAFNKLISYEKETNKPKYTSEINELSEKLKAKTMEQARNAYSKAVETKADADYKAAAKKFYTVYTLSPKDTLFLDNAAFLYSKAHDHENSNKYSQQLLDMGYTGVTTEYIATGINGEDISYPDKKAMDAQVKMKLATNPRAEVKESRRGILYNIMVENYMAEENYDKALEIIAAGRQEFPNNYQLLISEANVNYKKGNNTKFKELLEEAVQLDPENTSLYLNIGVMYKNEDNIEEAIKNFEKVIELDPNNSNAYNNIGATILDKTKPIQEEMNKSLSDFDKYDKLLNQQKEVYREALPYYEKAYEIDNSNVSVVQILVGIYENLELTDKLKDMKAVYENLK</sequence>
<organism evidence="5 6">
    <name type="scientific">Lutibacter agarilyticus</name>
    <dbReference type="NCBI Taxonomy" id="1109740"/>
    <lineage>
        <taxon>Bacteria</taxon>
        <taxon>Pseudomonadati</taxon>
        <taxon>Bacteroidota</taxon>
        <taxon>Flavobacteriia</taxon>
        <taxon>Flavobacteriales</taxon>
        <taxon>Flavobacteriaceae</taxon>
        <taxon>Lutibacter</taxon>
    </lineage>
</organism>
<evidence type="ECO:0000313" key="6">
    <source>
        <dbReference type="Proteomes" id="UP000198384"/>
    </source>
</evidence>
<feature type="repeat" description="TPR" evidence="3">
    <location>
        <begin position="300"/>
        <end position="333"/>
    </location>
</feature>
<dbReference type="Pfam" id="PF00515">
    <property type="entry name" value="TPR_1"/>
    <property type="match status" value="1"/>
</dbReference>
<dbReference type="PANTHER" id="PTHR44943:SF8">
    <property type="entry name" value="TPR REPEAT-CONTAINING PROTEIN MJ0263"/>
    <property type="match status" value="1"/>
</dbReference>
<dbReference type="PANTHER" id="PTHR44943">
    <property type="entry name" value="CELLULOSE SYNTHASE OPERON PROTEIN C"/>
    <property type="match status" value="1"/>
</dbReference>
<dbReference type="EMBL" id="FZNT01000003">
    <property type="protein sequence ID" value="SNR44551.1"/>
    <property type="molecule type" value="Genomic_DNA"/>
</dbReference>
<evidence type="ECO:0000256" key="1">
    <source>
        <dbReference type="ARBA" id="ARBA00022737"/>
    </source>
</evidence>
<dbReference type="PROSITE" id="PS50005">
    <property type="entry name" value="TPR"/>
    <property type="match status" value="1"/>
</dbReference>
<gene>
    <name evidence="5" type="ORF">SAMN06265371_103106</name>
</gene>
<dbReference type="Gene3D" id="1.25.40.10">
    <property type="entry name" value="Tetratricopeptide repeat domain"/>
    <property type="match status" value="1"/>
</dbReference>
<evidence type="ECO:0000313" key="5">
    <source>
        <dbReference type="EMBL" id="SNR44551.1"/>
    </source>
</evidence>
<dbReference type="OrthoDB" id="1149028at2"/>
<feature type="chain" id="PRO_5012466841" evidence="4">
    <location>
        <begin position="20"/>
        <end position="424"/>
    </location>
</feature>